<evidence type="ECO:0000313" key="2">
    <source>
        <dbReference type="Proteomes" id="UP001302274"/>
    </source>
</evidence>
<protein>
    <recommendedName>
        <fullName evidence="3">Lipoprotein</fullName>
    </recommendedName>
</protein>
<evidence type="ECO:0000313" key="1">
    <source>
        <dbReference type="EMBL" id="MEA9355813.1"/>
    </source>
</evidence>
<dbReference type="PROSITE" id="PS51257">
    <property type="entry name" value="PROKAR_LIPOPROTEIN"/>
    <property type="match status" value="1"/>
</dbReference>
<dbReference type="Proteomes" id="UP001302274">
    <property type="component" value="Unassembled WGS sequence"/>
</dbReference>
<dbReference type="EMBL" id="JAYGJQ010000001">
    <property type="protein sequence ID" value="MEA9355813.1"/>
    <property type="molecule type" value="Genomic_DNA"/>
</dbReference>
<sequence>MKKLIALTLVLLAAGCSSYKDVRPGLEGIHQISILGEDVKDTESNAYKQANAFCKAQKKKAEFLSEETFKATPNEVDVDTKMFKKSEGVATDVSFRCI</sequence>
<name>A0ABU5VRX5_9BACT</name>
<gene>
    <name evidence="1" type="ORF">SHI21_06365</name>
</gene>
<accession>A0ABU5VRX5</accession>
<reference evidence="1 2" key="1">
    <citation type="submission" date="2023-11" db="EMBL/GenBank/DDBJ databases">
        <title>A Novel Polar Bacteriovorax (B. antarcticus) Isolated from the Biocrust in Antarctica.</title>
        <authorList>
            <person name="Mun W."/>
            <person name="Choi S.Y."/>
            <person name="Mitchell R.J."/>
        </authorList>
    </citation>
    <scope>NUCLEOTIDE SEQUENCE [LARGE SCALE GENOMIC DNA]</scope>
    <source>
        <strain evidence="1 2">PP10</strain>
    </source>
</reference>
<evidence type="ECO:0008006" key="3">
    <source>
        <dbReference type="Google" id="ProtNLM"/>
    </source>
</evidence>
<organism evidence="1 2">
    <name type="scientific">Bacteriovorax antarcticus</name>
    <dbReference type="NCBI Taxonomy" id="3088717"/>
    <lineage>
        <taxon>Bacteria</taxon>
        <taxon>Pseudomonadati</taxon>
        <taxon>Bdellovibrionota</taxon>
        <taxon>Bacteriovoracia</taxon>
        <taxon>Bacteriovoracales</taxon>
        <taxon>Bacteriovoracaceae</taxon>
        <taxon>Bacteriovorax</taxon>
    </lineage>
</organism>
<proteinExistence type="predicted"/>
<comment type="caution">
    <text evidence="1">The sequence shown here is derived from an EMBL/GenBank/DDBJ whole genome shotgun (WGS) entry which is preliminary data.</text>
</comment>
<keyword evidence="2" id="KW-1185">Reference proteome</keyword>
<dbReference type="RefSeq" id="WP_323575443.1">
    <property type="nucleotide sequence ID" value="NZ_JAYGJQ010000001.1"/>
</dbReference>